<keyword evidence="1" id="KW-0539">Nucleus</keyword>
<dbReference type="AlphaFoldDB" id="A0A3L6E4N9"/>
<proteinExistence type="inferred from homology"/>
<reference evidence="2" key="1">
    <citation type="journal article" date="2018" name="Nat. Genet.">
        <title>Extensive intraspecific gene order and gene structural variations between Mo17 and other maize genomes.</title>
        <authorList>
            <person name="Sun S."/>
            <person name="Zhou Y."/>
            <person name="Chen J."/>
            <person name="Shi J."/>
            <person name="Zhao H."/>
            <person name="Zhao H."/>
            <person name="Song W."/>
            <person name="Zhang M."/>
            <person name="Cui Y."/>
            <person name="Dong X."/>
            <person name="Liu H."/>
            <person name="Ma X."/>
            <person name="Jiao Y."/>
            <person name="Wang B."/>
            <person name="Wei X."/>
            <person name="Stein J.C."/>
            <person name="Glaubitz J.C."/>
            <person name="Lu F."/>
            <person name="Yu G."/>
            <person name="Liang C."/>
            <person name="Fengler K."/>
            <person name="Li B."/>
            <person name="Rafalski A."/>
            <person name="Schnable P.S."/>
            <person name="Ware D.H."/>
            <person name="Buckler E.S."/>
            <person name="Lai J."/>
        </authorList>
    </citation>
    <scope>NUCLEOTIDE SEQUENCE [LARGE SCALE GENOMIC DNA]</scope>
    <source>
        <tissue evidence="2">Seedling</tissue>
    </source>
</reference>
<sequence>MRARPRRSSVGATHTQGRAKAVLVSSIDATMASVSTFLHACEGEAVTKLTNEKVAYFNAPIYLQNKTQIGKVEEIFGPINESVEYALEAIRGTNTVVLGVEKKSTPKLDDSSFSAPLGALLPLWWMVEAGSPSRNIMPPILVADVASVRLTISRRAAVNIAVLRLQLENKDREVERLKDLCLRHWEEIRTLKDVVLFLHVEPEPEPDRRLRDDISTLTDQIQCLAQELAQEAEKHSARSCFNEDGYCSSPRTPGFNEDTAFSLECSIGEAETPNYGSPDEMFSKDLNPCLTNYFGE</sequence>
<dbReference type="Gene3D" id="2.40.10.230">
    <property type="entry name" value="Probable tRNA pseudouridine synthase domain"/>
    <property type="match status" value="1"/>
</dbReference>
<keyword evidence="1 2" id="KW-0687">Ribonucleoprotein</keyword>
<accession>A0A3L6E4N9</accession>
<dbReference type="GO" id="GO:0005730">
    <property type="term" value="C:nucleolus"/>
    <property type="evidence" value="ECO:0007669"/>
    <property type="project" value="UniProtKB-SubCell"/>
</dbReference>
<dbReference type="EMBL" id="NCVQ01000008">
    <property type="protein sequence ID" value="PWZ15765.1"/>
    <property type="molecule type" value="Genomic_DNA"/>
</dbReference>
<dbReference type="Pfam" id="PF04410">
    <property type="entry name" value="Gar1"/>
    <property type="match status" value="1"/>
</dbReference>
<name>A0A3L6E4N9_MAIZE</name>
<gene>
    <name evidence="2" type="primary">At3g03920_0</name>
    <name evidence="2" type="ORF">Zm00014a_038046</name>
</gene>
<dbReference type="InterPro" id="IPR007504">
    <property type="entry name" value="H/ACA_rnp_Gar1/Naf1"/>
</dbReference>
<dbReference type="PANTHER" id="PTHR35493:SF1">
    <property type="entry name" value="STRUCTURAL MAINTENANCE OF CHROMOSOMES PROTEIN"/>
    <property type="match status" value="1"/>
</dbReference>
<comment type="subcellular location">
    <subcellularLocation>
        <location evidence="1">Nucleus</location>
        <location evidence="1">Nucleolus</location>
    </subcellularLocation>
</comment>
<dbReference type="InterPro" id="IPR009000">
    <property type="entry name" value="Transl_B-barrel_sf"/>
</dbReference>
<dbReference type="GO" id="GO:0003723">
    <property type="term" value="F:RNA binding"/>
    <property type="evidence" value="ECO:0007669"/>
    <property type="project" value="UniProtKB-KW"/>
</dbReference>
<keyword evidence="1" id="KW-0694">RNA-binding</keyword>
<dbReference type="Proteomes" id="UP000251960">
    <property type="component" value="Chromosome 7"/>
</dbReference>
<evidence type="ECO:0000256" key="1">
    <source>
        <dbReference type="RuleBase" id="RU364004"/>
    </source>
</evidence>
<dbReference type="GO" id="GO:0001522">
    <property type="term" value="P:pseudouridine synthesis"/>
    <property type="evidence" value="ECO:0007669"/>
    <property type="project" value="InterPro"/>
</dbReference>
<comment type="caution">
    <text evidence="2">The sequence shown here is derived from an EMBL/GenBank/DDBJ whole genome shotgun (WGS) entry which is preliminary data.</text>
</comment>
<dbReference type="PANTHER" id="PTHR35493">
    <property type="entry name" value="STRUCTURAL MAINTENANCE OF CHROMOSOMES PROTEIN"/>
    <property type="match status" value="1"/>
</dbReference>
<dbReference type="ExpressionAtlas" id="A0A3L6E4N9">
    <property type="expression patterns" value="baseline and differential"/>
</dbReference>
<evidence type="ECO:0000313" key="2">
    <source>
        <dbReference type="EMBL" id="PWZ15765.1"/>
    </source>
</evidence>
<comment type="similarity">
    <text evidence="1">Belongs to the GAR1 family.</text>
</comment>
<organism evidence="2">
    <name type="scientific">Zea mays</name>
    <name type="common">Maize</name>
    <dbReference type="NCBI Taxonomy" id="4577"/>
    <lineage>
        <taxon>Eukaryota</taxon>
        <taxon>Viridiplantae</taxon>
        <taxon>Streptophyta</taxon>
        <taxon>Embryophyta</taxon>
        <taxon>Tracheophyta</taxon>
        <taxon>Spermatophyta</taxon>
        <taxon>Magnoliopsida</taxon>
        <taxon>Liliopsida</taxon>
        <taxon>Poales</taxon>
        <taxon>Poaceae</taxon>
        <taxon>PACMAD clade</taxon>
        <taxon>Panicoideae</taxon>
        <taxon>Andropogonodae</taxon>
        <taxon>Andropogoneae</taxon>
        <taxon>Tripsacinae</taxon>
        <taxon>Zea</taxon>
    </lineage>
</organism>
<dbReference type="SUPFAM" id="SSF50447">
    <property type="entry name" value="Translation proteins"/>
    <property type="match status" value="1"/>
</dbReference>
<keyword evidence="1" id="KW-0698">rRNA processing</keyword>
<dbReference type="InterPro" id="IPR038664">
    <property type="entry name" value="Gar1/Naf1_Cbf5-bd_sf"/>
</dbReference>
<dbReference type="GO" id="GO:1990904">
    <property type="term" value="C:ribonucleoprotein complex"/>
    <property type="evidence" value="ECO:0007669"/>
    <property type="project" value="UniProtKB-KW"/>
</dbReference>
<dbReference type="GO" id="GO:0006364">
    <property type="term" value="P:rRNA processing"/>
    <property type="evidence" value="ECO:0007669"/>
    <property type="project" value="UniProtKB-KW"/>
</dbReference>
<comment type="subunit">
    <text evidence="1">Component of the small nucleolar ribonucleoprotein particles containing H/ACA-type snoRNAs (H/ACA snoRNPs).</text>
</comment>
<protein>
    <recommendedName>
        <fullName evidence="1">H/ACA ribonucleoprotein complex subunit</fullName>
    </recommendedName>
</protein>
<keyword evidence="1" id="KW-0690">Ribosome biogenesis</keyword>
<comment type="function">
    <text evidence="1">Required for ribosome biogenesis. Part of a complex which catalyzes pseudouridylation of rRNA. This involves the isomerization of uridine such that the ribose is subsequently attached to C5, instead of the normal N1. Pseudouridine ("psi") residues may serve to stabilize the conformation of rRNAs.</text>
</comment>